<evidence type="ECO:0000256" key="1">
    <source>
        <dbReference type="SAM" id="MobiDB-lite"/>
    </source>
</evidence>
<feature type="transmembrane region" description="Helical" evidence="2">
    <location>
        <begin position="12"/>
        <end position="30"/>
    </location>
</feature>
<evidence type="ECO:0000256" key="2">
    <source>
        <dbReference type="SAM" id="Phobius"/>
    </source>
</evidence>
<dbReference type="EMBL" id="CP080544">
    <property type="protein sequence ID" value="QYR52629.1"/>
    <property type="molecule type" value="Genomic_DNA"/>
</dbReference>
<keyword evidence="2" id="KW-1133">Transmembrane helix</keyword>
<feature type="compositionally biased region" description="Basic and acidic residues" evidence="1">
    <location>
        <begin position="174"/>
        <end position="191"/>
    </location>
</feature>
<feature type="compositionally biased region" description="Low complexity" evidence="1">
    <location>
        <begin position="145"/>
        <end position="154"/>
    </location>
</feature>
<organism evidence="3 4">
    <name type="scientific">Lysobacter soyae</name>
    <dbReference type="NCBI Taxonomy" id="2764185"/>
    <lineage>
        <taxon>Bacteria</taxon>
        <taxon>Pseudomonadati</taxon>
        <taxon>Pseudomonadota</taxon>
        <taxon>Gammaproteobacteria</taxon>
        <taxon>Lysobacterales</taxon>
        <taxon>Lysobacteraceae</taxon>
        <taxon>Lysobacter</taxon>
    </lineage>
</organism>
<protein>
    <submittedName>
        <fullName evidence="3">TonB C-terminal domain-containing protein</fullName>
    </submittedName>
</protein>
<keyword evidence="2" id="KW-0812">Transmembrane</keyword>
<feature type="compositionally biased region" description="Low complexity" evidence="1">
    <location>
        <begin position="161"/>
        <end position="173"/>
    </location>
</feature>
<gene>
    <name evidence="3" type="ORF">H8L67_08555</name>
</gene>
<accession>A0ABX8WQ87</accession>
<dbReference type="RefSeq" id="WP_220379414.1">
    <property type="nucleotide sequence ID" value="NZ_CP080544.1"/>
</dbReference>
<feature type="compositionally biased region" description="Basic and acidic residues" evidence="1">
    <location>
        <begin position="135"/>
        <end position="144"/>
    </location>
</feature>
<name>A0ABX8WQ87_9GAMM</name>
<dbReference type="Proteomes" id="UP000824755">
    <property type="component" value="Chromosome"/>
</dbReference>
<reference evidence="3 4" key="1">
    <citation type="submission" date="2021-08" db="EMBL/GenBank/DDBJ databases">
        <title>Lysobacter sp. strain CJ11 Genome sequencing and assembly.</title>
        <authorList>
            <person name="Kim I."/>
        </authorList>
    </citation>
    <scope>NUCLEOTIDE SEQUENCE [LARGE SCALE GENOMIC DNA]</scope>
    <source>
        <strain evidence="3 4">CJ11</strain>
    </source>
</reference>
<evidence type="ECO:0000313" key="4">
    <source>
        <dbReference type="Proteomes" id="UP000824755"/>
    </source>
</evidence>
<feature type="region of interest" description="Disordered" evidence="1">
    <location>
        <begin position="135"/>
        <end position="228"/>
    </location>
</feature>
<feature type="region of interest" description="Disordered" evidence="1">
    <location>
        <begin position="65"/>
        <end position="116"/>
    </location>
</feature>
<dbReference type="Pfam" id="PF13103">
    <property type="entry name" value="TonB_2"/>
    <property type="match status" value="1"/>
</dbReference>
<feature type="compositionally biased region" description="Pro residues" evidence="1">
    <location>
        <begin position="94"/>
        <end position="108"/>
    </location>
</feature>
<keyword evidence="4" id="KW-1185">Reference proteome</keyword>
<sequence>MKGRRNDTFRGTAMSVLLHGLILAALLFSWHSVKKTESAGGDAGIDASMVKFGDLPSDLQSAITGAPQPMAGEPLPAPQETPEPEAVVSEEMPTPLPETIPEPEPEPAPAVEKPVQTPAPVLEKPVVKKPLETKVAKAAPEKQAKAPAAKPVTKPVEKSTTQKPQTQPTGAAKARAEAMARMRAEQLKDIEGGGAATTSGNPKGQSSTGTKSSVGKGDASGSTSGNQKRWLDAVAKAIERQWLRPDGIPKDQACPIRIRIIPGGEVISASVQPACPYSAAAKQSVHDAVMKASPLPFKGFENDYARDFTVNFYPSK</sequence>
<dbReference type="Gene3D" id="3.30.1150.10">
    <property type="match status" value="1"/>
</dbReference>
<keyword evidence="2" id="KW-0472">Membrane</keyword>
<evidence type="ECO:0000313" key="3">
    <source>
        <dbReference type="EMBL" id="QYR52629.1"/>
    </source>
</evidence>
<dbReference type="SUPFAM" id="SSF74653">
    <property type="entry name" value="TolA/TonB C-terminal domain"/>
    <property type="match status" value="1"/>
</dbReference>
<proteinExistence type="predicted"/>
<feature type="compositionally biased region" description="Low complexity" evidence="1">
    <location>
        <begin position="203"/>
        <end position="217"/>
    </location>
</feature>